<dbReference type="EMBL" id="CP108264">
    <property type="protein sequence ID" value="WTU77847.1"/>
    <property type="molecule type" value="Genomic_DNA"/>
</dbReference>
<proteinExistence type="predicted"/>
<name>A0AAU2K1A2_9ACTN</name>
<gene>
    <name evidence="1" type="ORF">OG327_33590</name>
</gene>
<evidence type="ECO:0000313" key="1">
    <source>
        <dbReference type="EMBL" id="WTU77847.1"/>
    </source>
</evidence>
<evidence type="ECO:0008006" key="2">
    <source>
        <dbReference type="Google" id="ProtNLM"/>
    </source>
</evidence>
<accession>A0AAU2K1A2</accession>
<protein>
    <recommendedName>
        <fullName evidence="2">Lanthionine-containing peptide SapB</fullName>
    </recommendedName>
</protein>
<reference evidence="1" key="1">
    <citation type="submission" date="2022-10" db="EMBL/GenBank/DDBJ databases">
        <title>The complete genomes of actinobacterial strains from the NBC collection.</title>
        <authorList>
            <person name="Joergensen T.S."/>
            <person name="Alvarez Arevalo M."/>
            <person name="Sterndorff E.B."/>
            <person name="Faurdal D."/>
            <person name="Vuksanovic O."/>
            <person name="Mourched A.-S."/>
            <person name="Charusanti P."/>
            <person name="Shaw S."/>
            <person name="Blin K."/>
            <person name="Weber T."/>
        </authorList>
    </citation>
    <scope>NUCLEOTIDE SEQUENCE</scope>
    <source>
        <strain evidence="1">NBC_00049</strain>
    </source>
</reference>
<sequence>MNETMTDLNALEILPQEQELELSERDCTGWSTCTLTLAADE</sequence>
<organism evidence="1">
    <name type="scientific">Streptomyces sp. NBC_00049</name>
    <dbReference type="NCBI Taxonomy" id="2903617"/>
    <lineage>
        <taxon>Bacteria</taxon>
        <taxon>Bacillati</taxon>
        <taxon>Actinomycetota</taxon>
        <taxon>Actinomycetes</taxon>
        <taxon>Kitasatosporales</taxon>
        <taxon>Streptomycetaceae</taxon>
        <taxon>Streptomyces</taxon>
    </lineage>
</organism>
<dbReference type="AlphaFoldDB" id="A0AAU2K1A2"/>